<evidence type="ECO:0000256" key="4">
    <source>
        <dbReference type="RuleBase" id="RU003690"/>
    </source>
</evidence>
<dbReference type="InterPro" id="IPR017853">
    <property type="entry name" value="GH"/>
</dbReference>
<comment type="similarity">
    <text evidence="1 4">Belongs to the glycosyl hydrolase 1 family.</text>
</comment>
<dbReference type="FunFam" id="3.20.20.80:FF:000041">
    <property type="entry name" value="Beta-glucosidase 7"/>
    <property type="match status" value="1"/>
</dbReference>
<dbReference type="Gene3D" id="3.20.20.80">
    <property type="entry name" value="Glycosidases"/>
    <property type="match status" value="1"/>
</dbReference>
<evidence type="ECO:0000256" key="5">
    <source>
        <dbReference type="SAM" id="SignalP"/>
    </source>
</evidence>
<dbReference type="EMBL" id="CM035417">
    <property type="protein sequence ID" value="KAH7424092.1"/>
    <property type="molecule type" value="Genomic_DNA"/>
</dbReference>
<feature type="signal peptide" evidence="5">
    <location>
        <begin position="1"/>
        <end position="32"/>
    </location>
</feature>
<evidence type="ECO:0000256" key="1">
    <source>
        <dbReference type="ARBA" id="ARBA00010838"/>
    </source>
</evidence>
<protein>
    <submittedName>
        <fullName evidence="6">Uncharacterized protein</fullName>
    </submittedName>
</protein>
<evidence type="ECO:0000256" key="2">
    <source>
        <dbReference type="ARBA" id="ARBA00022801"/>
    </source>
</evidence>
<dbReference type="PRINTS" id="PR00131">
    <property type="entry name" value="GLHYDRLASE1"/>
</dbReference>
<evidence type="ECO:0000256" key="3">
    <source>
        <dbReference type="ARBA" id="ARBA00023295"/>
    </source>
</evidence>
<keyword evidence="3" id="KW-0326">Glycosidase</keyword>
<sequence>MAAGVRYIVLSGTSFMPLGLLLLLQLHPYTSAAAGSSSCSNTSVLAKTDVPRGNFLGKESLYVDRNEFPASFKFGAMTWAFKHEAANYEDGKSDGLWDAYSRKEGVVSDGTGPSVGGDHYHRYPEDIELLTDMGMDSYRFSVAWPRMFPNGTGEVNQLAIDHYNSVINKLIDAGIEPFVTLYEQDLPEILEDRYGGLLSPLFIDDFVHFANACFSAFGDRVKHWITFDEGNDFLPFAYAATYCPPGRCTVGYPYYNCTGGDSSTEPYIAGHNMLLAHAAAVELYRKDYQSIQQGEIGMAVWFRWFEPLTTSSADIAAAERATDFTVGWFIEPILYGDYPSSMKSILGERLPSFTEEESARLHGSVDFIGLNAVTTIYATYDNAVSNISAPGYFEDWGAKLTAYKDGVAIGRNDGEYMVPWGLQKVLGYMRIRYNNFPTYVTALGYGLNSTSTNDDVRVEFFAEYLKYLIAGMRDGADVRGVFAWSLIDGFEATMGLHQRFGLYYVDESFARHPRLSALWFKNILTSNGTLISKS</sequence>
<dbReference type="OMA" id="HEAANYE"/>
<organism evidence="6 7">
    <name type="scientific">Ceratopteris richardii</name>
    <name type="common">Triangle waterfern</name>
    <dbReference type="NCBI Taxonomy" id="49495"/>
    <lineage>
        <taxon>Eukaryota</taxon>
        <taxon>Viridiplantae</taxon>
        <taxon>Streptophyta</taxon>
        <taxon>Embryophyta</taxon>
        <taxon>Tracheophyta</taxon>
        <taxon>Polypodiopsida</taxon>
        <taxon>Polypodiidae</taxon>
        <taxon>Polypodiales</taxon>
        <taxon>Pteridineae</taxon>
        <taxon>Pteridaceae</taxon>
        <taxon>Parkerioideae</taxon>
        <taxon>Ceratopteris</taxon>
    </lineage>
</organism>
<dbReference type="AlphaFoldDB" id="A0A8T2TN04"/>
<evidence type="ECO:0000313" key="6">
    <source>
        <dbReference type="EMBL" id="KAH7424092.1"/>
    </source>
</evidence>
<dbReference type="GO" id="GO:0008422">
    <property type="term" value="F:beta-glucosidase activity"/>
    <property type="evidence" value="ECO:0007669"/>
    <property type="project" value="TreeGrafter"/>
</dbReference>
<accession>A0A8T2TN04</accession>
<name>A0A8T2TN04_CERRI</name>
<comment type="caution">
    <text evidence="6">The sequence shown here is derived from an EMBL/GenBank/DDBJ whole genome shotgun (WGS) entry which is preliminary data.</text>
</comment>
<keyword evidence="5" id="KW-0732">Signal</keyword>
<feature type="chain" id="PRO_5035806658" evidence="5">
    <location>
        <begin position="33"/>
        <end position="534"/>
    </location>
</feature>
<gene>
    <name evidence="6" type="ORF">KP509_12G089600</name>
</gene>
<dbReference type="GO" id="GO:0005975">
    <property type="term" value="P:carbohydrate metabolic process"/>
    <property type="evidence" value="ECO:0007669"/>
    <property type="project" value="InterPro"/>
</dbReference>
<dbReference type="InterPro" id="IPR001360">
    <property type="entry name" value="Glyco_hydro_1"/>
</dbReference>
<evidence type="ECO:0000313" key="7">
    <source>
        <dbReference type="Proteomes" id="UP000825935"/>
    </source>
</evidence>
<proteinExistence type="inferred from homology"/>
<reference evidence="6" key="1">
    <citation type="submission" date="2021-08" db="EMBL/GenBank/DDBJ databases">
        <title>WGS assembly of Ceratopteris richardii.</title>
        <authorList>
            <person name="Marchant D.B."/>
            <person name="Chen G."/>
            <person name="Jenkins J."/>
            <person name="Shu S."/>
            <person name="Leebens-Mack J."/>
            <person name="Grimwood J."/>
            <person name="Schmutz J."/>
            <person name="Soltis P."/>
            <person name="Soltis D."/>
            <person name="Chen Z.-H."/>
        </authorList>
    </citation>
    <scope>NUCLEOTIDE SEQUENCE</scope>
    <source>
        <strain evidence="6">Whitten #5841</strain>
        <tissue evidence="6">Leaf</tissue>
    </source>
</reference>
<keyword evidence="2" id="KW-0378">Hydrolase</keyword>
<dbReference type="Pfam" id="PF00232">
    <property type="entry name" value="Glyco_hydro_1"/>
    <property type="match status" value="1"/>
</dbReference>
<dbReference type="PANTHER" id="PTHR10353:SF36">
    <property type="entry name" value="LP05116P"/>
    <property type="match status" value="1"/>
</dbReference>
<dbReference type="OrthoDB" id="65569at2759"/>
<dbReference type="PANTHER" id="PTHR10353">
    <property type="entry name" value="GLYCOSYL HYDROLASE"/>
    <property type="match status" value="1"/>
</dbReference>
<dbReference type="Proteomes" id="UP000825935">
    <property type="component" value="Chromosome 12"/>
</dbReference>
<dbReference type="SUPFAM" id="SSF51445">
    <property type="entry name" value="(Trans)glycosidases"/>
    <property type="match status" value="1"/>
</dbReference>
<keyword evidence="7" id="KW-1185">Reference proteome</keyword>